<dbReference type="STRING" id="1239962.C943_03280"/>
<accession>M7XJ58</accession>
<protein>
    <submittedName>
        <fullName evidence="1">Uncharacterized protein</fullName>
    </submittedName>
</protein>
<evidence type="ECO:0000313" key="2">
    <source>
        <dbReference type="Proteomes" id="UP000010953"/>
    </source>
</evidence>
<sequence length="50" mass="5852">MFESIAIINVILMIVLIRRQNRQGRNLRYVSGRMRELINHFRKEAGHGGS</sequence>
<comment type="caution">
    <text evidence="1">The sequence shown here is derived from an EMBL/GenBank/DDBJ whole genome shotgun (WGS) entry which is preliminary data.</text>
</comment>
<evidence type="ECO:0000313" key="1">
    <source>
        <dbReference type="EMBL" id="EMS34593.1"/>
    </source>
</evidence>
<gene>
    <name evidence="1" type="ORF">C943_03280</name>
</gene>
<keyword evidence="2" id="KW-1185">Reference proteome</keyword>
<dbReference type="EMBL" id="AMZY02000005">
    <property type="protein sequence ID" value="EMS34593.1"/>
    <property type="molecule type" value="Genomic_DNA"/>
</dbReference>
<name>M7XJ58_9BACT</name>
<proteinExistence type="predicted"/>
<dbReference type="AlphaFoldDB" id="M7XJ58"/>
<reference evidence="1" key="1">
    <citation type="submission" date="2013-01" db="EMBL/GenBank/DDBJ databases">
        <title>Genome assembly of Mariniradius saccharolyticus AK6.</title>
        <authorList>
            <person name="Vaidya B."/>
            <person name="Khatri I."/>
            <person name="Tanuku N.R.S."/>
            <person name="Subramanian S."/>
            <person name="Pinnaka A."/>
        </authorList>
    </citation>
    <scope>NUCLEOTIDE SEQUENCE [LARGE SCALE GENOMIC DNA]</scope>
    <source>
        <strain evidence="1">AK6</strain>
    </source>
</reference>
<dbReference type="Proteomes" id="UP000010953">
    <property type="component" value="Unassembled WGS sequence"/>
</dbReference>
<dbReference type="InParanoid" id="M7XJ58"/>
<organism evidence="1 2">
    <name type="scientific">Mariniradius saccharolyticus AK6</name>
    <dbReference type="NCBI Taxonomy" id="1239962"/>
    <lineage>
        <taxon>Bacteria</taxon>
        <taxon>Pseudomonadati</taxon>
        <taxon>Bacteroidota</taxon>
        <taxon>Cytophagia</taxon>
        <taxon>Cytophagales</taxon>
        <taxon>Cyclobacteriaceae</taxon>
        <taxon>Mariniradius</taxon>
    </lineage>
</organism>